<evidence type="ECO:0000256" key="1">
    <source>
        <dbReference type="SAM" id="MobiDB-lite"/>
    </source>
</evidence>
<feature type="domain" description="M23ase beta-sheet core" evidence="2">
    <location>
        <begin position="255"/>
        <end position="350"/>
    </location>
</feature>
<accession>A0A9X4M115</accession>
<dbReference type="InterPro" id="IPR011055">
    <property type="entry name" value="Dup_hybrid_motif"/>
</dbReference>
<dbReference type="Proteomes" id="UP001152755">
    <property type="component" value="Unassembled WGS sequence"/>
</dbReference>
<dbReference type="Gene3D" id="2.70.70.10">
    <property type="entry name" value="Glucose Permease (Domain IIA)"/>
    <property type="match status" value="1"/>
</dbReference>
<feature type="compositionally biased region" description="Basic and acidic residues" evidence="1">
    <location>
        <begin position="36"/>
        <end position="45"/>
    </location>
</feature>
<dbReference type="InterPro" id="IPR016047">
    <property type="entry name" value="M23ase_b-sheet_dom"/>
</dbReference>
<feature type="region of interest" description="Disordered" evidence="1">
    <location>
        <begin position="111"/>
        <end position="135"/>
    </location>
</feature>
<feature type="compositionally biased region" description="Basic and acidic residues" evidence="1">
    <location>
        <begin position="61"/>
        <end position="70"/>
    </location>
</feature>
<dbReference type="Pfam" id="PF01551">
    <property type="entry name" value="Peptidase_M23"/>
    <property type="match status" value="1"/>
</dbReference>
<sequence>MAHDRTSFTQSRFVGASRPTSRHAPDAGATDTFDTTMDRDDDRTRRIPVYRNTTPSHSRHGAHETSDAQSRRWFTPVPADAPTEVFAASTPASRAVEPELPVLDAAASFAPTAAPDTSATPQSRRRGAHRVPTPPHAIKGRVAVVAVAAGAVVAAGQSMVRGAGPSVSDSSDVALASGSGLQALGGSSSHEPAGDAQVLTVAQGDDLATFSEQLAKGTKYAADRAARDAASRRPLFALPAQGIFTSVFGTRWGTIHGGVDIAAAMDTPIHAVADGTVIDSGPASGFGMWVRLRHDDGTVSVYGHIDRSLVQVGQHVLAGDEIAEVGNRGFSTGPHLHFEIWLDGSQRVDPLPWLAQRGISLGHYAG</sequence>
<dbReference type="InterPro" id="IPR050570">
    <property type="entry name" value="Cell_wall_metabolism_enzyme"/>
</dbReference>
<name>A0A9X4M115_9ACTN</name>
<reference evidence="3" key="1">
    <citation type="submission" date="2022-08" db="EMBL/GenBank/DDBJ databases">
        <title>Genome analysis of Corynebacteriales strain.</title>
        <authorList>
            <person name="Lee S.D."/>
        </authorList>
    </citation>
    <scope>NUCLEOTIDE SEQUENCE</scope>
    <source>
        <strain evidence="3">D3-21</strain>
    </source>
</reference>
<evidence type="ECO:0000313" key="3">
    <source>
        <dbReference type="EMBL" id="MDG3014819.1"/>
    </source>
</evidence>
<dbReference type="AlphaFoldDB" id="A0A9X4M115"/>
<evidence type="ECO:0000259" key="2">
    <source>
        <dbReference type="Pfam" id="PF01551"/>
    </source>
</evidence>
<feature type="compositionally biased region" description="Low complexity" evidence="1">
    <location>
        <begin position="111"/>
        <end position="122"/>
    </location>
</feature>
<protein>
    <submittedName>
        <fullName evidence="3">M23 family metallopeptidase</fullName>
    </submittedName>
</protein>
<dbReference type="GO" id="GO:0004222">
    <property type="term" value="F:metalloendopeptidase activity"/>
    <property type="evidence" value="ECO:0007669"/>
    <property type="project" value="TreeGrafter"/>
</dbReference>
<evidence type="ECO:0000313" key="4">
    <source>
        <dbReference type="Proteomes" id="UP001152755"/>
    </source>
</evidence>
<gene>
    <name evidence="3" type="ORF">NVS88_09645</name>
</gene>
<dbReference type="EMBL" id="JANRHA010000005">
    <property type="protein sequence ID" value="MDG3014819.1"/>
    <property type="molecule type" value="Genomic_DNA"/>
</dbReference>
<feature type="region of interest" description="Disordered" evidence="1">
    <location>
        <begin position="1"/>
        <end position="72"/>
    </location>
</feature>
<comment type="caution">
    <text evidence="3">The sequence shown here is derived from an EMBL/GenBank/DDBJ whole genome shotgun (WGS) entry which is preliminary data.</text>
</comment>
<proteinExistence type="predicted"/>
<keyword evidence="4" id="KW-1185">Reference proteome</keyword>
<dbReference type="RefSeq" id="WP_332519787.1">
    <property type="nucleotide sequence ID" value="NZ_JANRHA010000005.1"/>
</dbReference>
<dbReference type="PANTHER" id="PTHR21666:SF270">
    <property type="entry name" value="MUREIN HYDROLASE ACTIVATOR ENVC"/>
    <property type="match status" value="1"/>
</dbReference>
<dbReference type="SUPFAM" id="SSF51261">
    <property type="entry name" value="Duplicated hybrid motif"/>
    <property type="match status" value="1"/>
</dbReference>
<dbReference type="CDD" id="cd12797">
    <property type="entry name" value="M23_peptidase"/>
    <property type="match status" value="1"/>
</dbReference>
<organism evidence="3 4">
    <name type="scientific">Speluncibacter jeojiensis</name>
    <dbReference type="NCBI Taxonomy" id="2710754"/>
    <lineage>
        <taxon>Bacteria</taxon>
        <taxon>Bacillati</taxon>
        <taxon>Actinomycetota</taxon>
        <taxon>Actinomycetes</taxon>
        <taxon>Mycobacteriales</taxon>
        <taxon>Speluncibacteraceae</taxon>
        <taxon>Speluncibacter</taxon>
    </lineage>
</organism>
<dbReference type="PANTHER" id="PTHR21666">
    <property type="entry name" value="PEPTIDASE-RELATED"/>
    <property type="match status" value="1"/>
</dbReference>